<dbReference type="PANTHER" id="PTHR42964">
    <property type="entry name" value="ENOYL-COA HYDRATASE"/>
    <property type="match status" value="1"/>
</dbReference>
<evidence type="ECO:0000256" key="1">
    <source>
        <dbReference type="ARBA" id="ARBA00005254"/>
    </source>
</evidence>
<feature type="non-terminal residue" evidence="2">
    <location>
        <position position="239"/>
    </location>
</feature>
<proteinExistence type="inferred from homology"/>
<evidence type="ECO:0000313" key="3">
    <source>
        <dbReference type="Proteomes" id="UP000315825"/>
    </source>
</evidence>
<comment type="similarity">
    <text evidence="1">Belongs to the enoyl-CoA hydratase/isomerase family.</text>
</comment>
<dbReference type="CDD" id="cd06558">
    <property type="entry name" value="crotonase-like"/>
    <property type="match status" value="1"/>
</dbReference>
<dbReference type="InterPro" id="IPR029045">
    <property type="entry name" value="ClpP/crotonase-like_dom_sf"/>
</dbReference>
<comment type="caution">
    <text evidence="2">The sequence shown here is derived from an EMBL/GenBank/DDBJ whole genome shotgun (WGS) entry which is preliminary data.</text>
</comment>
<dbReference type="AlphaFoldDB" id="A0A520MW84"/>
<accession>A0A520MW84</accession>
<protein>
    <submittedName>
        <fullName evidence="2">Enoyl-CoA hydratase/isomerase family protein</fullName>
    </submittedName>
</protein>
<dbReference type="SUPFAM" id="SSF52096">
    <property type="entry name" value="ClpP/crotonase"/>
    <property type="match status" value="1"/>
</dbReference>
<gene>
    <name evidence="2" type="ORF">EVA92_04995</name>
</gene>
<dbReference type="InterPro" id="IPR051683">
    <property type="entry name" value="Enoyl-CoA_Hydratase/Isomerase"/>
</dbReference>
<name>A0A520MW84_9GAMM</name>
<sequence>MTINNTEFQTILVEEDNYKLNVTLNRPDKKNAINSVMTNELLFLLDYASKNNSVRVIQISANGDVFCAGGDLRSMSGQENNSIPNMNGSLADIVKMMRSICKPIVCKIEGSVFAGALLLVCNATHAYAVDTVKFSTPEIKRGIWPFMVMAGLFRTMNKRQGLDLIMRGEPITAVEAENAGLINKVFLKKDICDYVDKIVTELSLLPPKTMKTGLSAYYDQEFREFNSALDILEKEISKS</sequence>
<dbReference type="PANTHER" id="PTHR42964:SF1">
    <property type="entry name" value="POLYKETIDE BIOSYNTHESIS ENOYL-COA HYDRATASE PKSH-RELATED"/>
    <property type="match status" value="1"/>
</dbReference>
<dbReference type="InterPro" id="IPR001753">
    <property type="entry name" value="Enoyl-CoA_hydra/iso"/>
</dbReference>
<dbReference type="Proteomes" id="UP000315825">
    <property type="component" value="Unassembled WGS sequence"/>
</dbReference>
<reference evidence="2 3" key="1">
    <citation type="submission" date="2019-02" db="EMBL/GenBank/DDBJ databases">
        <title>Prokaryotic population dynamics and viral predation in marine succession experiment using metagenomics: the confinement effect.</title>
        <authorList>
            <person name="Haro-Moreno J.M."/>
            <person name="Rodriguez-Valera F."/>
            <person name="Lopez-Perez M."/>
        </authorList>
    </citation>
    <scope>NUCLEOTIDE SEQUENCE [LARGE SCALE GENOMIC DNA]</scope>
    <source>
        <strain evidence="2">MED-G159</strain>
    </source>
</reference>
<dbReference type="EMBL" id="SHBE01000016">
    <property type="protein sequence ID" value="RZO25490.1"/>
    <property type="molecule type" value="Genomic_DNA"/>
</dbReference>
<keyword evidence="2" id="KW-0413">Isomerase</keyword>
<dbReference type="GO" id="GO:0016853">
    <property type="term" value="F:isomerase activity"/>
    <property type="evidence" value="ECO:0007669"/>
    <property type="project" value="UniProtKB-KW"/>
</dbReference>
<organism evidence="2 3">
    <name type="scientific">SAR86 cluster bacterium</name>
    <dbReference type="NCBI Taxonomy" id="2030880"/>
    <lineage>
        <taxon>Bacteria</taxon>
        <taxon>Pseudomonadati</taxon>
        <taxon>Pseudomonadota</taxon>
        <taxon>Gammaproteobacteria</taxon>
        <taxon>SAR86 cluster</taxon>
    </lineage>
</organism>
<dbReference type="Pfam" id="PF00378">
    <property type="entry name" value="ECH_1"/>
    <property type="match status" value="1"/>
</dbReference>
<evidence type="ECO:0000313" key="2">
    <source>
        <dbReference type="EMBL" id="RZO25490.1"/>
    </source>
</evidence>
<dbReference type="Gene3D" id="3.90.226.10">
    <property type="entry name" value="2-enoyl-CoA Hydratase, Chain A, domain 1"/>
    <property type="match status" value="1"/>
</dbReference>